<proteinExistence type="predicted"/>
<feature type="region of interest" description="Disordered" evidence="1">
    <location>
        <begin position="13"/>
        <end position="48"/>
    </location>
</feature>
<reference evidence="2" key="2">
    <citation type="journal article" date="2015" name="Data Brief">
        <title>Shoot transcriptome of the giant reed, Arundo donax.</title>
        <authorList>
            <person name="Barrero R.A."/>
            <person name="Guerrero F.D."/>
            <person name="Moolhuijzen P."/>
            <person name="Goolsby J.A."/>
            <person name="Tidwell J."/>
            <person name="Bellgard S.E."/>
            <person name="Bellgard M.I."/>
        </authorList>
    </citation>
    <scope>NUCLEOTIDE SEQUENCE</scope>
    <source>
        <tissue evidence="2">Shoot tissue taken approximately 20 cm above the soil surface</tissue>
    </source>
</reference>
<dbReference type="EMBL" id="GBRH01279759">
    <property type="protein sequence ID" value="JAD18136.1"/>
    <property type="molecule type" value="Transcribed_RNA"/>
</dbReference>
<name>A0A0A9P1H1_ARUDO</name>
<sequence length="99" mass="10375">MKYAAILRNARARLGGGSDGDGLPPPTSLGPNLRSSQERTGRPAPQWGSLRREICGGIGDLAGAKARALWGRREVVAFSSRVLLAPSPSLSLSPLLSLL</sequence>
<protein>
    <submittedName>
        <fullName evidence="2">Uncharacterized protein</fullName>
    </submittedName>
</protein>
<organism evidence="2">
    <name type="scientific">Arundo donax</name>
    <name type="common">Giant reed</name>
    <name type="synonym">Donax arundinaceus</name>
    <dbReference type="NCBI Taxonomy" id="35708"/>
    <lineage>
        <taxon>Eukaryota</taxon>
        <taxon>Viridiplantae</taxon>
        <taxon>Streptophyta</taxon>
        <taxon>Embryophyta</taxon>
        <taxon>Tracheophyta</taxon>
        <taxon>Spermatophyta</taxon>
        <taxon>Magnoliopsida</taxon>
        <taxon>Liliopsida</taxon>
        <taxon>Poales</taxon>
        <taxon>Poaceae</taxon>
        <taxon>PACMAD clade</taxon>
        <taxon>Arundinoideae</taxon>
        <taxon>Arundineae</taxon>
        <taxon>Arundo</taxon>
    </lineage>
</organism>
<evidence type="ECO:0000256" key="1">
    <source>
        <dbReference type="SAM" id="MobiDB-lite"/>
    </source>
</evidence>
<evidence type="ECO:0000313" key="2">
    <source>
        <dbReference type="EMBL" id="JAD18136.1"/>
    </source>
</evidence>
<accession>A0A0A9P1H1</accession>
<dbReference type="AlphaFoldDB" id="A0A0A9P1H1"/>
<reference evidence="2" key="1">
    <citation type="submission" date="2014-09" db="EMBL/GenBank/DDBJ databases">
        <authorList>
            <person name="Magalhaes I.L.F."/>
            <person name="Oliveira U."/>
            <person name="Santos F.R."/>
            <person name="Vidigal T.H.D.A."/>
            <person name="Brescovit A.D."/>
            <person name="Santos A.J."/>
        </authorList>
    </citation>
    <scope>NUCLEOTIDE SEQUENCE</scope>
    <source>
        <tissue evidence="2">Shoot tissue taken approximately 20 cm above the soil surface</tissue>
    </source>
</reference>